<name>A0ABP6IRL5_9ACTN</name>
<comment type="caution">
    <text evidence="1">The sequence shown here is derived from an EMBL/GenBank/DDBJ whole genome shotgun (WGS) entry which is preliminary data.</text>
</comment>
<dbReference type="Proteomes" id="UP001500831">
    <property type="component" value="Unassembled WGS sequence"/>
</dbReference>
<evidence type="ECO:0000313" key="1">
    <source>
        <dbReference type="EMBL" id="GAA2906841.1"/>
    </source>
</evidence>
<dbReference type="Gene3D" id="3.40.50.360">
    <property type="match status" value="1"/>
</dbReference>
<evidence type="ECO:0008006" key="3">
    <source>
        <dbReference type="Google" id="ProtNLM"/>
    </source>
</evidence>
<sequence>MHRLTPLAPVPALDPATGRARLSYRRAAELFETATASLPDGSWTLHQLRHSALTHAVEDGANTSGLPPGWWTSTGSENDLNRLGYFSGAAATTPADLSAEAVHQADLATAERLGARVAHHTVVLAGRETLGV</sequence>
<organism evidence="1 2">
    <name type="scientific">Streptosporangium fragile</name>
    <dbReference type="NCBI Taxonomy" id="46186"/>
    <lineage>
        <taxon>Bacteria</taxon>
        <taxon>Bacillati</taxon>
        <taxon>Actinomycetota</taxon>
        <taxon>Actinomycetes</taxon>
        <taxon>Streptosporangiales</taxon>
        <taxon>Streptosporangiaceae</taxon>
        <taxon>Streptosporangium</taxon>
    </lineage>
</organism>
<keyword evidence="2" id="KW-1185">Reference proteome</keyword>
<protein>
    <recommendedName>
        <fullName evidence="3">Tyr recombinase domain-containing protein</fullName>
    </recommendedName>
</protein>
<dbReference type="RefSeq" id="WP_344981065.1">
    <property type="nucleotide sequence ID" value="NZ_BAAAVI010000088.1"/>
</dbReference>
<reference evidence="2" key="1">
    <citation type="journal article" date="2019" name="Int. J. Syst. Evol. Microbiol.">
        <title>The Global Catalogue of Microorganisms (GCM) 10K type strain sequencing project: providing services to taxonomists for standard genome sequencing and annotation.</title>
        <authorList>
            <consortium name="The Broad Institute Genomics Platform"/>
            <consortium name="The Broad Institute Genome Sequencing Center for Infectious Disease"/>
            <person name="Wu L."/>
            <person name="Ma J."/>
        </authorList>
    </citation>
    <scope>NUCLEOTIDE SEQUENCE [LARGE SCALE GENOMIC DNA]</scope>
    <source>
        <strain evidence="2">JCM 6242</strain>
    </source>
</reference>
<dbReference type="EMBL" id="BAAAVI010000088">
    <property type="protein sequence ID" value="GAA2906841.1"/>
    <property type="molecule type" value="Genomic_DNA"/>
</dbReference>
<gene>
    <name evidence="1" type="ORF">GCM10010517_73070</name>
</gene>
<proteinExistence type="predicted"/>
<evidence type="ECO:0000313" key="2">
    <source>
        <dbReference type="Proteomes" id="UP001500831"/>
    </source>
</evidence>
<accession>A0ABP6IRL5</accession>
<dbReference type="InterPro" id="IPR029039">
    <property type="entry name" value="Flavoprotein-like_sf"/>
</dbReference>